<dbReference type="Proteomes" id="UP001515480">
    <property type="component" value="Unassembled WGS sequence"/>
</dbReference>
<sequence>MIINGTQAEIYRVSAPAAPPEPAEALSARLLEACAVLTAPHGHHAVREANQWVLDLCRSEHCWPACLLALEAAPPASAHALLSLCLSLVRHNQLARAPPPAALAPLVRRLWHGAAQPSPLQRQGSALLCALACVEPHECDLLLSWALGQLTTAEAPLALHVLQDLAFEGFHRPLQSKPLARLLREASADVLAFIEARAADPALLPLAISCLQQWVHAGVVLSDLAELPHLAHGLIACLRHGAPQLASEVLYELVSSVECLPTRSAAVVWLTRQLADVPAEGSSSDRLHALCRVVHALLRCEANELLQPELRPHSEALVSQLLRAALGAHGETLELQPAWELLLHPAAWGAVHSRPERAHSFFGAACFAALLDLALLRAQHAGGEEEAFTRWRGDELRETLGLISRELGQPAACQRVGAALHSALARADARLLEAAVYAATHLLRAAPPPPPPPPCWAELLALLLRHLAAAADARLSLAALHLLGAAAEMGVFAAEAADASLAHAAATFALARLPQPSLAAAARTALCRLCGGAGGALLATALPDELPRAVEARRDGALAAACVWLACAGGARARQVELPLASLLEPAHAALERAVRSDDEAAAVEALGVLTALVRGLAWCGEEAAPPAPPAPRPAVPPHARAAALGAVARLLLERWLPCLRHAAAARGACCASEEVWAAAAALVEACCTGWLAAGWLSPPPPPPLPADDETRRAAAAAHDALLLLCCEAYAACGHAALLDALLALLCVELPAGLAPAEAIAAAAARLAAPPAARDALVGALAAAAAAVHRGGGGGGGGAPADEAALLPAVRLAHALLRLAPAALCLAPAALGALWQLALTPFAGGFASPADAECRGAALQMLQRLFELVGASVRPAGESPPRAAEAEEIGGAVVGSMRPRVGALVRGLVAAIAHASLVSDIEPAAELLLAVALNLPDEWRAALPAALEVLHAELQGMGRSLPPRAAELLMAGCLKAELPARQTFTAMFLDFAQVVRVGVNVRALERYSR</sequence>
<keyword evidence="2" id="KW-1185">Reference proteome</keyword>
<dbReference type="Gene3D" id="1.25.10.10">
    <property type="entry name" value="Leucine-rich Repeat Variant"/>
    <property type="match status" value="1"/>
</dbReference>
<reference evidence="1 2" key="1">
    <citation type="journal article" date="2024" name="Science">
        <title>Giant polyketide synthase enzymes in the biosynthesis of giant marine polyether toxins.</title>
        <authorList>
            <person name="Fallon T.R."/>
            <person name="Shende V.V."/>
            <person name="Wierzbicki I.H."/>
            <person name="Pendleton A.L."/>
            <person name="Watervoot N.F."/>
            <person name="Auber R.P."/>
            <person name="Gonzalez D.J."/>
            <person name="Wisecaver J.H."/>
            <person name="Moore B.S."/>
        </authorList>
    </citation>
    <scope>NUCLEOTIDE SEQUENCE [LARGE SCALE GENOMIC DNA]</scope>
    <source>
        <strain evidence="1 2">12B1</strain>
    </source>
</reference>
<dbReference type="InterPro" id="IPR016024">
    <property type="entry name" value="ARM-type_fold"/>
</dbReference>
<dbReference type="GO" id="GO:0006606">
    <property type="term" value="P:protein import into nucleus"/>
    <property type="evidence" value="ECO:0007669"/>
    <property type="project" value="TreeGrafter"/>
</dbReference>
<dbReference type="EMBL" id="JBGBPQ010000007">
    <property type="protein sequence ID" value="KAL1521740.1"/>
    <property type="molecule type" value="Genomic_DNA"/>
</dbReference>
<proteinExistence type="predicted"/>
<name>A0AB34JLE3_PRYPA</name>
<protein>
    <submittedName>
        <fullName evidence="1">Uncharacterized protein</fullName>
    </submittedName>
</protein>
<dbReference type="GO" id="GO:0005737">
    <property type="term" value="C:cytoplasm"/>
    <property type="evidence" value="ECO:0007669"/>
    <property type="project" value="TreeGrafter"/>
</dbReference>
<evidence type="ECO:0000313" key="1">
    <source>
        <dbReference type="EMBL" id="KAL1521740.1"/>
    </source>
</evidence>
<organism evidence="1 2">
    <name type="scientific">Prymnesium parvum</name>
    <name type="common">Toxic golden alga</name>
    <dbReference type="NCBI Taxonomy" id="97485"/>
    <lineage>
        <taxon>Eukaryota</taxon>
        <taxon>Haptista</taxon>
        <taxon>Haptophyta</taxon>
        <taxon>Prymnesiophyceae</taxon>
        <taxon>Prymnesiales</taxon>
        <taxon>Prymnesiaceae</taxon>
        <taxon>Prymnesium</taxon>
    </lineage>
</organism>
<dbReference type="PANTHER" id="PTHR12363:SF54">
    <property type="entry name" value="NUCLEAR TRANSPORT RECEPTOR"/>
    <property type="match status" value="1"/>
</dbReference>
<comment type="caution">
    <text evidence="1">The sequence shown here is derived from an EMBL/GenBank/DDBJ whole genome shotgun (WGS) entry which is preliminary data.</text>
</comment>
<dbReference type="PANTHER" id="PTHR12363">
    <property type="entry name" value="TRANSPORTIN 3 AND IMPORTIN 13"/>
    <property type="match status" value="1"/>
</dbReference>
<accession>A0AB34JLE3</accession>
<dbReference type="InterPro" id="IPR051345">
    <property type="entry name" value="Importin_beta-like_NTR"/>
</dbReference>
<dbReference type="InterPro" id="IPR011989">
    <property type="entry name" value="ARM-like"/>
</dbReference>
<dbReference type="AlphaFoldDB" id="A0AB34JLE3"/>
<evidence type="ECO:0000313" key="2">
    <source>
        <dbReference type="Proteomes" id="UP001515480"/>
    </source>
</evidence>
<gene>
    <name evidence="1" type="ORF">AB1Y20_021395</name>
</gene>
<dbReference type="SUPFAM" id="SSF48371">
    <property type="entry name" value="ARM repeat"/>
    <property type="match status" value="1"/>
</dbReference>